<dbReference type="EMBL" id="JAXBCZ010000002">
    <property type="protein sequence ID" value="MEA1305660.1"/>
    <property type="molecule type" value="Genomic_DNA"/>
</dbReference>
<keyword evidence="2" id="KW-1185">Reference proteome</keyword>
<dbReference type="Proteomes" id="UP001289581">
    <property type="component" value="Unassembled WGS sequence"/>
</dbReference>
<evidence type="ECO:0000313" key="1">
    <source>
        <dbReference type="EMBL" id="MEA1305660.1"/>
    </source>
</evidence>
<dbReference type="RefSeq" id="WP_075392651.1">
    <property type="nucleotide sequence ID" value="NZ_JAXBCZ010000002.1"/>
</dbReference>
<comment type="caution">
    <text evidence="1">The sequence shown here is derived from an EMBL/GenBank/DDBJ whole genome shotgun (WGS) entry which is preliminary data.</text>
</comment>
<sequence>MSQRRSTKIDWSHGPVQCVARGCTTMLRPRSQRAEGEWANTVRHKSYGMCFKHWQQAAIAEERTSARLRTRWGRPEMTIRGSAATVFWPLPAEGTWLGREKRDLERWARTELERLRYRVTGQVVFTVHHGQDPFISAVFRVRDIPPHQPSRAARTAVAA</sequence>
<reference evidence="1 2" key="1">
    <citation type="submission" date="2023-06" db="EMBL/GenBank/DDBJ databases">
        <title>Actinomyces orist ORNL 0101 HMT-893 genome.</title>
        <authorList>
            <person name="Johnston C.D."/>
            <person name="Chen T."/>
            <person name="Dewhirst F.E."/>
        </authorList>
    </citation>
    <scope>NUCLEOTIDE SEQUENCE [LARGE SCALE GENOMIC DNA]</scope>
    <source>
        <strain evidence="1 2">ORNL 0101</strain>
    </source>
</reference>
<proteinExistence type="predicted"/>
<protein>
    <submittedName>
        <fullName evidence="1">Uncharacterized protein</fullName>
    </submittedName>
</protein>
<evidence type="ECO:0000313" key="2">
    <source>
        <dbReference type="Proteomes" id="UP001289581"/>
    </source>
</evidence>
<dbReference type="AlphaFoldDB" id="A0AAW9L043"/>
<name>A0AAW9L043_9ACTO</name>
<organism evidence="1 2">
    <name type="scientific">Actinomyces oris</name>
    <dbReference type="NCBI Taxonomy" id="544580"/>
    <lineage>
        <taxon>Bacteria</taxon>
        <taxon>Bacillati</taxon>
        <taxon>Actinomycetota</taxon>
        <taxon>Actinomycetes</taxon>
        <taxon>Actinomycetales</taxon>
        <taxon>Actinomycetaceae</taxon>
        <taxon>Actinomyces</taxon>
    </lineage>
</organism>
<gene>
    <name evidence="1" type="ORF">QU665_11390</name>
</gene>
<accession>A0AAW9L043</accession>